<accession>A0A1E3HBS1</accession>
<dbReference type="OrthoDB" id="10489986at2759"/>
<sequence length="292" mass="32961">MPDNDTDPSSQPRFVIPTGTEYKSGGVSKQTVSLRPRTNETITLNTEIDYDPPHYREDGETIWEEPLIRPALPPTRDPSQAERILSDIESAFARFRESQRTRTENEYLTLSYSEMYNSFINTIESLYGDVLGTVEKDLTQAMSFAAAHIAAEDDDEVPAYTENEVKQITARLARTHVISILKNTDIANEATQVYLKRMSDLSKIHMDRTILGSKATVVWDDHGARMMVVTGNLLEPNRSRDDQDHVDHHVTDAPPELVLEEDTERQSWAAMNNCGSVVFEDANGAIYDFGFD</sequence>
<dbReference type="EMBL" id="AWGJ01000013">
    <property type="protein sequence ID" value="ODN73575.1"/>
    <property type="molecule type" value="Genomic_DNA"/>
</dbReference>
<gene>
    <name evidence="2" type="ORF">L202_08074</name>
</gene>
<feature type="region of interest" description="Disordered" evidence="1">
    <location>
        <begin position="1"/>
        <end position="38"/>
    </location>
</feature>
<keyword evidence="3" id="KW-1185">Reference proteome</keyword>
<protein>
    <submittedName>
        <fullName evidence="2">Uncharacterized protein</fullName>
    </submittedName>
</protein>
<dbReference type="Proteomes" id="UP000094065">
    <property type="component" value="Unassembled WGS sequence"/>
</dbReference>
<evidence type="ECO:0000313" key="3">
    <source>
        <dbReference type="Proteomes" id="UP000094065"/>
    </source>
</evidence>
<comment type="caution">
    <text evidence="2">The sequence shown here is derived from an EMBL/GenBank/DDBJ whole genome shotgun (WGS) entry which is preliminary data.</text>
</comment>
<dbReference type="AlphaFoldDB" id="A0A1E3HBS1"/>
<reference evidence="2 3" key="1">
    <citation type="submission" date="2016-06" db="EMBL/GenBank/DDBJ databases">
        <title>Evolution of pathogenesis and genome organization in the Tremellales.</title>
        <authorList>
            <person name="Cuomo C."/>
            <person name="Litvintseva A."/>
            <person name="Heitman J."/>
            <person name="Chen Y."/>
            <person name="Sun S."/>
            <person name="Springer D."/>
            <person name="Dromer F."/>
            <person name="Young S."/>
            <person name="Zeng Q."/>
            <person name="Chapman S."/>
            <person name="Gujja S."/>
            <person name="Saif S."/>
            <person name="Birren B."/>
        </authorList>
    </citation>
    <scope>NUCLEOTIDE SEQUENCE [LARGE SCALE GENOMIC DNA]</scope>
    <source>
        <strain evidence="2 3">CBS 6039</strain>
    </source>
</reference>
<dbReference type="GeneID" id="30159383"/>
<dbReference type="RefSeq" id="XP_018989487.1">
    <property type="nucleotide sequence ID" value="XM_019142916.1"/>
</dbReference>
<evidence type="ECO:0000313" key="2">
    <source>
        <dbReference type="EMBL" id="ODN73575.1"/>
    </source>
</evidence>
<organism evidence="2 3">
    <name type="scientific">Cryptococcus amylolentus CBS 6039</name>
    <dbReference type="NCBI Taxonomy" id="1295533"/>
    <lineage>
        <taxon>Eukaryota</taxon>
        <taxon>Fungi</taxon>
        <taxon>Dikarya</taxon>
        <taxon>Basidiomycota</taxon>
        <taxon>Agaricomycotina</taxon>
        <taxon>Tremellomycetes</taxon>
        <taxon>Tremellales</taxon>
        <taxon>Cryptococcaceae</taxon>
        <taxon>Cryptococcus</taxon>
    </lineage>
</organism>
<name>A0A1E3HBS1_9TREE</name>
<proteinExistence type="predicted"/>
<evidence type="ECO:0000256" key="1">
    <source>
        <dbReference type="SAM" id="MobiDB-lite"/>
    </source>
</evidence>